<evidence type="ECO:0000256" key="1">
    <source>
        <dbReference type="ARBA" id="ARBA00006284"/>
    </source>
</evidence>
<dbReference type="PANTHER" id="PTHR21599:SF0">
    <property type="entry name" value="GLYCERATE KINASE"/>
    <property type="match status" value="1"/>
</dbReference>
<comment type="similarity">
    <text evidence="1 4">Belongs to the glycerate kinase type-1 family.</text>
</comment>
<proteinExistence type="inferred from homology"/>
<evidence type="ECO:0000313" key="5">
    <source>
        <dbReference type="EMBL" id="WAJ23164.1"/>
    </source>
</evidence>
<dbReference type="InterPro" id="IPR018193">
    <property type="entry name" value="Glyc_kinase_flavodox-like_fold"/>
</dbReference>
<dbReference type="PANTHER" id="PTHR21599">
    <property type="entry name" value="GLYCERATE KINASE"/>
    <property type="match status" value="1"/>
</dbReference>
<keyword evidence="3 4" id="KW-0418">Kinase</keyword>
<dbReference type="Proteomes" id="UP001163115">
    <property type="component" value="Chromosome"/>
</dbReference>
<sequence length="381" mass="40683">MNIVIAIDSFKGSLSSMEAGEAIGEGIKRVNPQERITICPLADGGEGTVEALAHGMKGTLLSIQVTGPLGKPVICTYGIMEHTKTAIIEMSGAAGITLVPDNKKNPLYTTTYGVGEVIKDAITRGCRRFIIGIGGSATNDGGAGMLQALGYELLDYDGKEIPFGAIGLSKLKTISDRNVIPQLKECSFFVACDVTNPLCGELGCSAIYGPQKGATPERIQNMDKWLEEYALLSKKSYPKADPAQPGTGAAGGMGFAFLTFTNAVLESGIKIVLEETRLEEKVRDADLVITGEGRLDGQTAMGKAPIGVAKLAKQYGKTVIAFAGSVTRDARECNQYGIDAYFPILRTITTLEEAMESENAKRNLSDTAEQVYRLYRKGTEE</sequence>
<dbReference type="EMBL" id="CP113524">
    <property type="protein sequence ID" value="WAJ23164.1"/>
    <property type="molecule type" value="Genomic_DNA"/>
</dbReference>
<reference evidence="5" key="1">
    <citation type="submission" date="2022-11" db="EMBL/GenBank/DDBJ databases">
        <title>Lacrimispora xylanolytica sy1, complete genome.</title>
        <authorList>
            <person name="Choi S."/>
        </authorList>
    </citation>
    <scope>NUCLEOTIDE SEQUENCE</scope>
    <source>
        <strain evidence="5">Sy1</strain>
    </source>
</reference>
<dbReference type="SUPFAM" id="SSF110738">
    <property type="entry name" value="Glycerate kinase I"/>
    <property type="match status" value="1"/>
</dbReference>
<dbReference type="Pfam" id="PF02595">
    <property type="entry name" value="Gly_kinase"/>
    <property type="match status" value="1"/>
</dbReference>
<dbReference type="NCBIfam" id="TIGR00045">
    <property type="entry name" value="glycerate kinase"/>
    <property type="match status" value="1"/>
</dbReference>
<dbReference type="InterPro" id="IPR036129">
    <property type="entry name" value="Glycerate_kinase_sf"/>
</dbReference>
<keyword evidence="6" id="KW-1185">Reference proteome</keyword>
<protein>
    <submittedName>
        <fullName evidence="5">Glycerate kinase</fullName>
    </submittedName>
</protein>
<keyword evidence="2 4" id="KW-0808">Transferase</keyword>
<dbReference type="Gene3D" id="3.90.1510.10">
    <property type="entry name" value="Glycerate kinase, domain 2"/>
    <property type="match status" value="1"/>
</dbReference>
<dbReference type="InterPro" id="IPR004381">
    <property type="entry name" value="Glycerate_kinase"/>
</dbReference>
<name>A0ABY7A9Q4_9FIRM</name>
<dbReference type="InterPro" id="IPR018197">
    <property type="entry name" value="Glycerate_kinase_RE-like"/>
</dbReference>
<gene>
    <name evidence="5" type="ORF">OW255_16580</name>
</gene>
<evidence type="ECO:0000256" key="2">
    <source>
        <dbReference type="ARBA" id="ARBA00022679"/>
    </source>
</evidence>
<organism evidence="5 6">
    <name type="scientific">Lacrimispora xylanolytica</name>
    <dbReference type="NCBI Taxonomy" id="29375"/>
    <lineage>
        <taxon>Bacteria</taxon>
        <taxon>Bacillati</taxon>
        <taxon>Bacillota</taxon>
        <taxon>Clostridia</taxon>
        <taxon>Lachnospirales</taxon>
        <taxon>Lachnospiraceae</taxon>
        <taxon>Lacrimispora</taxon>
    </lineage>
</organism>
<dbReference type="Gene3D" id="3.40.50.10350">
    <property type="entry name" value="Glycerate kinase, domain 1"/>
    <property type="match status" value="1"/>
</dbReference>
<dbReference type="PIRSF" id="PIRSF006078">
    <property type="entry name" value="GlxK"/>
    <property type="match status" value="1"/>
</dbReference>
<evidence type="ECO:0000313" key="6">
    <source>
        <dbReference type="Proteomes" id="UP001163115"/>
    </source>
</evidence>
<dbReference type="GO" id="GO:0016301">
    <property type="term" value="F:kinase activity"/>
    <property type="evidence" value="ECO:0007669"/>
    <property type="project" value="UniProtKB-KW"/>
</dbReference>
<accession>A0ABY7A9Q4</accession>
<dbReference type="RefSeq" id="WP_268114694.1">
    <property type="nucleotide sequence ID" value="NZ_CP113524.1"/>
</dbReference>
<evidence type="ECO:0000256" key="4">
    <source>
        <dbReference type="PIRNR" id="PIRNR006078"/>
    </source>
</evidence>
<evidence type="ECO:0000256" key="3">
    <source>
        <dbReference type="ARBA" id="ARBA00022777"/>
    </source>
</evidence>